<gene>
    <name evidence="1" type="ORF">AWB68_05577</name>
</gene>
<sequence>MLAETKTPRFSDGAKMRDGMPLRWPFDPFVRVFFARDEFIAFMRDEALIDGGQVANDPLQPDAADTSLLLGPAFAKRKGNQAPGPWTPEQLAELITAHQLLQAQGVRNPTTTLARELGVSATTIAKHLVEARAKANEAKPGGANVRRVKGGGRQT</sequence>
<dbReference type="RefSeq" id="WP_087647595.1">
    <property type="nucleotide sequence ID" value="NZ_FCON02000082.1"/>
</dbReference>
<organism evidence="1 2">
    <name type="scientific">Caballeronia choica</name>
    <dbReference type="NCBI Taxonomy" id="326476"/>
    <lineage>
        <taxon>Bacteria</taxon>
        <taxon>Pseudomonadati</taxon>
        <taxon>Pseudomonadota</taxon>
        <taxon>Betaproteobacteria</taxon>
        <taxon>Burkholderiales</taxon>
        <taxon>Burkholderiaceae</taxon>
        <taxon>Caballeronia</taxon>
    </lineage>
</organism>
<evidence type="ECO:0000313" key="1">
    <source>
        <dbReference type="EMBL" id="SAL79151.1"/>
    </source>
</evidence>
<keyword evidence="2" id="KW-1185">Reference proteome</keyword>
<comment type="caution">
    <text evidence="1">The sequence shown here is derived from an EMBL/GenBank/DDBJ whole genome shotgun (WGS) entry which is preliminary data.</text>
</comment>
<evidence type="ECO:0000313" key="2">
    <source>
        <dbReference type="Proteomes" id="UP000054770"/>
    </source>
</evidence>
<proteinExistence type="predicted"/>
<reference evidence="1" key="1">
    <citation type="submission" date="2016-01" db="EMBL/GenBank/DDBJ databases">
        <authorList>
            <person name="Peeters C."/>
        </authorList>
    </citation>
    <scope>NUCLEOTIDE SEQUENCE [LARGE SCALE GENOMIC DNA]</scope>
    <source>
        <strain evidence="1">LMG 22940</strain>
    </source>
</reference>
<dbReference type="EMBL" id="FCON02000082">
    <property type="protein sequence ID" value="SAL79151.1"/>
    <property type="molecule type" value="Genomic_DNA"/>
</dbReference>
<name>A0A158KFE2_9BURK</name>
<dbReference type="AlphaFoldDB" id="A0A158KFE2"/>
<accession>A0A158KFE2</accession>
<protein>
    <submittedName>
        <fullName evidence="1">Uncharacterized protein</fullName>
    </submittedName>
</protein>
<dbReference type="Proteomes" id="UP000054770">
    <property type="component" value="Unassembled WGS sequence"/>
</dbReference>